<feature type="compositionally biased region" description="Acidic residues" evidence="1">
    <location>
        <begin position="28"/>
        <end position="45"/>
    </location>
</feature>
<name>A0AA35RIZ1_GEOBA</name>
<feature type="region of interest" description="Disordered" evidence="1">
    <location>
        <begin position="1"/>
        <end position="46"/>
    </location>
</feature>
<evidence type="ECO:0000256" key="1">
    <source>
        <dbReference type="SAM" id="MobiDB-lite"/>
    </source>
</evidence>
<gene>
    <name evidence="2" type="ORF">GBAR_LOCUS7924</name>
</gene>
<dbReference type="EMBL" id="CASHTH010001177">
    <property type="protein sequence ID" value="CAI8012359.1"/>
    <property type="molecule type" value="Genomic_DNA"/>
</dbReference>
<protein>
    <submittedName>
        <fullName evidence="2">Uncharacterized protein</fullName>
    </submittedName>
</protein>
<organism evidence="2 3">
    <name type="scientific">Geodia barretti</name>
    <name type="common">Barrett's horny sponge</name>
    <dbReference type="NCBI Taxonomy" id="519541"/>
    <lineage>
        <taxon>Eukaryota</taxon>
        <taxon>Metazoa</taxon>
        <taxon>Porifera</taxon>
        <taxon>Demospongiae</taxon>
        <taxon>Heteroscleromorpha</taxon>
        <taxon>Tetractinellida</taxon>
        <taxon>Astrophorina</taxon>
        <taxon>Geodiidae</taxon>
        <taxon>Geodia</taxon>
    </lineage>
</organism>
<accession>A0AA35RIZ1</accession>
<keyword evidence="3" id="KW-1185">Reference proteome</keyword>
<comment type="caution">
    <text evidence="2">The sequence shown here is derived from an EMBL/GenBank/DDBJ whole genome shotgun (WGS) entry which is preliminary data.</text>
</comment>
<dbReference type="Proteomes" id="UP001174909">
    <property type="component" value="Unassembled WGS sequence"/>
</dbReference>
<sequence>MGAGQGRSREGGENGTGTQRLQFNVGDPQDEETTEDKEDEQDGEDGAAVVVETTQTSYMRSQSVPAGGGGGHHITTTSSFAHTERSLSVHGGDGEWRETATVALSQTYSFSVRDRVLTGPPASFQRGRRRSSSFLEYVGRRLGGNFLYEPEDMMEGEMVDSGGGGEREGGECLRCKLSPPVQSTLRKIFDGIAPEEVVDYHVHLVGHGTRFLLLPS</sequence>
<reference evidence="2" key="1">
    <citation type="submission" date="2023-03" db="EMBL/GenBank/DDBJ databases">
        <authorList>
            <person name="Steffen K."/>
            <person name="Cardenas P."/>
        </authorList>
    </citation>
    <scope>NUCLEOTIDE SEQUENCE</scope>
</reference>
<evidence type="ECO:0000313" key="2">
    <source>
        <dbReference type="EMBL" id="CAI8012359.1"/>
    </source>
</evidence>
<proteinExistence type="predicted"/>
<dbReference type="AlphaFoldDB" id="A0AA35RIZ1"/>
<evidence type="ECO:0000313" key="3">
    <source>
        <dbReference type="Proteomes" id="UP001174909"/>
    </source>
</evidence>